<dbReference type="Pfam" id="PF04977">
    <property type="entry name" value="DivIC"/>
    <property type="match status" value="1"/>
</dbReference>
<reference evidence="2 3" key="1">
    <citation type="submission" date="2016-10" db="EMBL/GenBank/DDBJ databases">
        <authorList>
            <person name="de Groot N.N."/>
        </authorList>
    </citation>
    <scope>NUCLEOTIDE SEQUENCE [LARGE SCALE GENOMIC DNA]</scope>
    <source>
        <strain evidence="2 3">DSM 1801</strain>
    </source>
</reference>
<keyword evidence="1" id="KW-0472">Membrane</keyword>
<keyword evidence="1" id="KW-1133">Transmembrane helix</keyword>
<dbReference type="InterPro" id="IPR007060">
    <property type="entry name" value="FtsL/DivIC"/>
</dbReference>
<evidence type="ECO:0000256" key="1">
    <source>
        <dbReference type="SAM" id="Phobius"/>
    </source>
</evidence>
<proteinExistence type="predicted"/>
<dbReference type="OrthoDB" id="1771181at2"/>
<evidence type="ECO:0000313" key="2">
    <source>
        <dbReference type="EMBL" id="SET41621.1"/>
    </source>
</evidence>
<name>A0A1I0E994_9FIRM</name>
<dbReference type="Proteomes" id="UP000199800">
    <property type="component" value="Unassembled WGS sequence"/>
</dbReference>
<organism evidence="2 3">
    <name type="scientific">[Clostridium] polysaccharolyticum</name>
    <dbReference type="NCBI Taxonomy" id="29364"/>
    <lineage>
        <taxon>Bacteria</taxon>
        <taxon>Bacillati</taxon>
        <taxon>Bacillota</taxon>
        <taxon>Clostridia</taxon>
        <taxon>Lachnospirales</taxon>
        <taxon>Lachnospiraceae</taxon>
    </lineage>
</organism>
<keyword evidence="1" id="KW-0812">Transmembrane</keyword>
<feature type="transmembrane region" description="Helical" evidence="1">
    <location>
        <begin position="7"/>
        <end position="24"/>
    </location>
</feature>
<sequence>MKKKKQGYFAIAIIVLFLCGLVTYQKYDLLDTLNQNQKQLDKLVTEKEALLKAKDEIGDYEAYVQTKKYIEEVAREKLGLVYKDEIIFQAEDEK</sequence>
<gene>
    <name evidence="2" type="ORF">SAMN04487772_11949</name>
</gene>
<dbReference type="STRING" id="29364.SAMN04487772_11949"/>
<accession>A0A1I0E994</accession>
<evidence type="ECO:0000313" key="3">
    <source>
        <dbReference type="Proteomes" id="UP000199800"/>
    </source>
</evidence>
<protein>
    <submittedName>
        <fullName evidence="2">Septum formation initiator</fullName>
    </submittedName>
</protein>
<dbReference type="AlphaFoldDB" id="A0A1I0E994"/>
<keyword evidence="3" id="KW-1185">Reference proteome</keyword>
<dbReference type="RefSeq" id="WP_092478427.1">
    <property type="nucleotide sequence ID" value="NZ_FOHN01000019.1"/>
</dbReference>
<dbReference type="EMBL" id="FOHN01000019">
    <property type="protein sequence ID" value="SET41621.1"/>
    <property type="molecule type" value="Genomic_DNA"/>
</dbReference>